<dbReference type="Proteomes" id="UP001197093">
    <property type="component" value="Unassembled WGS sequence"/>
</dbReference>
<keyword evidence="2" id="KW-1185">Reference proteome</keyword>
<evidence type="ECO:0000313" key="1">
    <source>
        <dbReference type="EMBL" id="KAG7287320.1"/>
    </source>
</evidence>
<reference evidence="1" key="1">
    <citation type="submission" date="2023-02" db="EMBL/GenBank/DDBJ databases">
        <authorList>
            <person name="Palmer J.M."/>
        </authorList>
    </citation>
    <scope>NUCLEOTIDE SEQUENCE</scope>
    <source>
        <strain evidence="1">FW57</strain>
    </source>
</reference>
<comment type="caution">
    <text evidence="1">The sequence shown here is derived from an EMBL/GenBank/DDBJ whole genome shotgun (WGS) entry which is preliminary data.</text>
</comment>
<proteinExistence type="predicted"/>
<dbReference type="EMBL" id="JAHCVI010000003">
    <property type="protein sequence ID" value="KAG7287320.1"/>
    <property type="molecule type" value="Genomic_DNA"/>
</dbReference>
<sequence length="282" mass="30950">MGDLVAEPADGGMAVSASSRVICQEFLKVLGRKEVEQPLICQEICACAQFWRYQHYFLPLWDWGVNKMVCLGLGSFKNVQENGGPFPNADTEENHTSYRDVIRNTALLAEFNARPVERHDALQAMLRHVAAIEMTSMLKFCASKRGIEHELIKFYFKKLSAIKNLPGSGEEVDEKVVKKLGKMPATAGYAGDEDLIDVPVYLCDAEYTEEDKAALGRLAGIFEMAHLPPVKVVGAGELEGGSLVDEHTLVYAVDPDVLVGKMLGGIKPAVMICNSCAVDVER</sequence>
<evidence type="ECO:0000313" key="2">
    <source>
        <dbReference type="Proteomes" id="UP001197093"/>
    </source>
</evidence>
<accession>A0AAD4EU04</accession>
<dbReference type="AlphaFoldDB" id="A0AAD4EU04"/>
<gene>
    <name evidence="1" type="ORF">NEMBOFW57_006829</name>
</gene>
<organism evidence="1 2">
    <name type="scientific">Staphylotrichum longicolle</name>
    <dbReference type="NCBI Taxonomy" id="669026"/>
    <lineage>
        <taxon>Eukaryota</taxon>
        <taxon>Fungi</taxon>
        <taxon>Dikarya</taxon>
        <taxon>Ascomycota</taxon>
        <taxon>Pezizomycotina</taxon>
        <taxon>Sordariomycetes</taxon>
        <taxon>Sordariomycetidae</taxon>
        <taxon>Sordariales</taxon>
        <taxon>Chaetomiaceae</taxon>
        <taxon>Staphylotrichum</taxon>
    </lineage>
</organism>
<protein>
    <submittedName>
        <fullName evidence="1">Uncharacterized protein</fullName>
    </submittedName>
</protein>
<name>A0AAD4EU04_9PEZI</name>